<feature type="binding site" description="covalent" evidence="8">
    <location>
        <position position="85"/>
    </location>
    <ligand>
        <name>heme c</name>
        <dbReference type="ChEBI" id="CHEBI:61717"/>
        <label>1</label>
    </ligand>
</feature>
<comment type="subcellular location">
    <subcellularLocation>
        <location evidence="1">Periplasm</location>
    </subcellularLocation>
</comment>
<dbReference type="PANTHER" id="PTHR30600">
    <property type="entry name" value="CYTOCHROME C PEROXIDASE-RELATED"/>
    <property type="match status" value="1"/>
</dbReference>
<dbReference type="KEGG" id="snan:I6N98_00370"/>
<evidence type="ECO:0000256" key="3">
    <source>
        <dbReference type="ARBA" id="ARBA00022723"/>
    </source>
</evidence>
<evidence type="ECO:0000256" key="8">
    <source>
        <dbReference type="PIRSR" id="PIRSR000294-1"/>
    </source>
</evidence>
<dbReference type="InterPro" id="IPR009056">
    <property type="entry name" value="Cyt_c-like_dom"/>
</dbReference>
<dbReference type="GO" id="GO:0042597">
    <property type="term" value="C:periplasmic space"/>
    <property type="evidence" value="ECO:0007669"/>
    <property type="project" value="UniProtKB-SubCell"/>
</dbReference>
<dbReference type="GO" id="GO:0046872">
    <property type="term" value="F:metal ion binding"/>
    <property type="evidence" value="ECO:0007669"/>
    <property type="project" value="UniProtKB-KW"/>
</dbReference>
<reference evidence="12 13" key="1">
    <citation type="submission" date="2020-12" db="EMBL/GenBank/DDBJ databases">
        <authorList>
            <person name="Shan Y."/>
        </authorList>
    </citation>
    <scope>NUCLEOTIDE SEQUENCE [LARGE SCALE GENOMIC DNA]</scope>
    <source>
        <strain evidence="13">csc3.9</strain>
    </source>
</reference>
<accession>A0A7T4R0V1</accession>
<dbReference type="InterPro" id="IPR036909">
    <property type="entry name" value="Cyt_c-like_dom_sf"/>
</dbReference>
<keyword evidence="3 9" id="KW-0479">Metal-binding</keyword>
<keyword evidence="6" id="KW-0560">Oxidoreductase</keyword>
<evidence type="ECO:0000259" key="11">
    <source>
        <dbReference type="PROSITE" id="PS51007"/>
    </source>
</evidence>
<protein>
    <submittedName>
        <fullName evidence="12">Di-heme enzyme</fullName>
    </submittedName>
</protein>
<feature type="binding site" description="covalent" evidence="8">
    <location>
        <position position="82"/>
    </location>
    <ligand>
        <name>heme c</name>
        <dbReference type="ChEBI" id="CHEBI:61717"/>
        <label>1</label>
    </ligand>
</feature>
<evidence type="ECO:0000256" key="7">
    <source>
        <dbReference type="ARBA" id="ARBA00023004"/>
    </source>
</evidence>
<feature type="binding site" description="axial binding residue" evidence="9">
    <location>
        <position position="86"/>
    </location>
    <ligand>
        <name>heme c</name>
        <dbReference type="ChEBI" id="CHEBI:61717"/>
        <label>1</label>
    </ligand>
    <ligandPart>
        <name>Fe</name>
        <dbReference type="ChEBI" id="CHEBI:18248"/>
    </ligandPart>
</feature>
<evidence type="ECO:0000256" key="4">
    <source>
        <dbReference type="ARBA" id="ARBA00022729"/>
    </source>
</evidence>
<dbReference type="GO" id="GO:0020037">
    <property type="term" value="F:heme binding"/>
    <property type="evidence" value="ECO:0007669"/>
    <property type="project" value="InterPro"/>
</dbReference>
<dbReference type="PANTHER" id="PTHR30600:SF14">
    <property type="entry name" value="CYTOCHROME C PEROXIDASE"/>
    <property type="match status" value="1"/>
</dbReference>
<comment type="cofactor">
    <cofactor evidence="8">
        <name>heme</name>
        <dbReference type="ChEBI" id="CHEBI:30413"/>
    </cofactor>
    <text evidence="8">Binds 2 heme groups.</text>
</comment>
<feature type="signal peptide" evidence="10">
    <location>
        <begin position="1"/>
        <end position="18"/>
    </location>
</feature>
<sequence>MAASAAILLSAGSLMLSACGGGSETRYRAGDDTEARQFAWGIPQHIPLPIVPDDNPVSEPMFQLGRHLFYDQRLSGNGTQACASCHLQSMAFAEPLERSIGSTGELHPRNAQSLVNVAFNPTYTWANPSLVTLEQQIVVPLFGEFPVEQGINEENRDEVLARLANEPVYPPLFAEAVPELAEGERINFQVIVKALATFVRGINSFHSDTDRYESGEANVVTEAALRGRDLFFSEDLECFHCHGGFNFTDSTADSSQLFVDTPFHNTGLYNIDGEGAYPEISEGIIEITGIASDMGRFRAPTLRNIALTSPYMHDGSIATLEEVIRTYAAGGRNIVSGANAGDGRANPFKDGFISGFEITEDEIQDLIAFLESLTDYEVINNPRFANPWDAQP</sequence>
<keyword evidence="13" id="KW-1185">Reference proteome</keyword>
<proteinExistence type="predicted"/>
<dbReference type="EMBL" id="CP066167">
    <property type="protein sequence ID" value="QQD18369.1"/>
    <property type="molecule type" value="Genomic_DNA"/>
</dbReference>
<dbReference type="Gene3D" id="1.10.760.10">
    <property type="entry name" value="Cytochrome c-like domain"/>
    <property type="match status" value="2"/>
</dbReference>
<evidence type="ECO:0000256" key="5">
    <source>
        <dbReference type="ARBA" id="ARBA00022764"/>
    </source>
</evidence>
<keyword evidence="4 10" id="KW-0732">Signal</keyword>
<evidence type="ECO:0000256" key="2">
    <source>
        <dbReference type="ARBA" id="ARBA00022617"/>
    </source>
</evidence>
<dbReference type="GO" id="GO:0009055">
    <property type="term" value="F:electron transfer activity"/>
    <property type="evidence" value="ECO:0007669"/>
    <property type="project" value="InterPro"/>
</dbReference>
<feature type="binding site" description="covalent" evidence="8">
    <location>
        <position position="238"/>
    </location>
    <ligand>
        <name>heme c</name>
        <dbReference type="ChEBI" id="CHEBI:61717"/>
        <label>2</label>
    </ligand>
</feature>
<dbReference type="InterPro" id="IPR023929">
    <property type="entry name" value="MbnH-like"/>
</dbReference>
<feature type="binding site" description="covalent" evidence="8">
    <location>
        <position position="241"/>
    </location>
    <ligand>
        <name>heme c</name>
        <dbReference type="ChEBI" id="CHEBI:61717"/>
        <label>2</label>
    </ligand>
</feature>
<evidence type="ECO:0000256" key="10">
    <source>
        <dbReference type="SAM" id="SignalP"/>
    </source>
</evidence>
<evidence type="ECO:0000256" key="9">
    <source>
        <dbReference type="PIRSR" id="PIRSR000294-2"/>
    </source>
</evidence>
<evidence type="ECO:0000313" key="12">
    <source>
        <dbReference type="EMBL" id="QQD18369.1"/>
    </source>
</evidence>
<dbReference type="InterPro" id="IPR051395">
    <property type="entry name" value="Cytochrome_c_Peroxidase/MauG"/>
</dbReference>
<feature type="domain" description="Cytochrome c" evidence="11">
    <location>
        <begin position="222"/>
        <end position="374"/>
    </location>
</feature>
<dbReference type="Proteomes" id="UP000596063">
    <property type="component" value="Chromosome"/>
</dbReference>
<gene>
    <name evidence="12" type="ORF">I6N98_00370</name>
</gene>
<dbReference type="PIRSF" id="PIRSF000294">
    <property type="entry name" value="Cytochrome-c_peroxidase"/>
    <property type="match status" value="1"/>
</dbReference>
<dbReference type="InterPro" id="IPR004852">
    <property type="entry name" value="Di-haem_cyt_c_peroxidsae"/>
</dbReference>
<evidence type="ECO:0000256" key="1">
    <source>
        <dbReference type="ARBA" id="ARBA00004418"/>
    </source>
</evidence>
<dbReference type="GO" id="GO:0004130">
    <property type="term" value="F:cytochrome-c peroxidase activity"/>
    <property type="evidence" value="ECO:0007669"/>
    <property type="project" value="TreeGrafter"/>
</dbReference>
<dbReference type="PROSITE" id="PS51007">
    <property type="entry name" value="CYTC"/>
    <property type="match status" value="1"/>
</dbReference>
<dbReference type="AlphaFoldDB" id="A0A7T4R0V1"/>
<dbReference type="RefSeq" id="WP_198569866.1">
    <property type="nucleotide sequence ID" value="NZ_CP066167.1"/>
</dbReference>
<comment type="PTM">
    <text evidence="8">Binds 2 heme groups per subunit.</text>
</comment>
<evidence type="ECO:0000256" key="6">
    <source>
        <dbReference type="ARBA" id="ARBA00023002"/>
    </source>
</evidence>
<dbReference type="Pfam" id="PF03150">
    <property type="entry name" value="CCP_MauG"/>
    <property type="match status" value="1"/>
</dbReference>
<dbReference type="InterPro" id="IPR026259">
    <property type="entry name" value="MauG/Cytc_peroxidase"/>
</dbReference>
<keyword evidence="2 8" id="KW-0349">Heme</keyword>
<name>A0A7T4R0V1_9GAMM</name>
<keyword evidence="5" id="KW-0574">Periplasm</keyword>
<dbReference type="SUPFAM" id="SSF46626">
    <property type="entry name" value="Cytochrome c"/>
    <property type="match status" value="2"/>
</dbReference>
<feature type="chain" id="PRO_5032807168" evidence="10">
    <location>
        <begin position="19"/>
        <end position="392"/>
    </location>
</feature>
<dbReference type="NCBIfam" id="TIGR04039">
    <property type="entry name" value="MXAN_0977_Heme2"/>
    <property type="match status" value="1"/>
</dbReference>
<keyword evidence="7 9" id="KW-0408">Iron</keyword>
<evidence type="ECO:0000313" key="13">
    <source>
        <dbReference type="Proteomes" id="UP000596063"/>
    </source>
</evidence>
<organism evidence="12 13">
    <name type="scientific">Spongiibacter nanhainus</name>
    <dbReference type="NCBI Taxonomy" id="2794344"/>
    <lineage>
        <taxon>Bacteria</taxon>
        <taxon>Pseudomonadati</taxon>
        <taxon>Pseudomonadota</taxon>
        <taxon>Gammaproteobacteria</taxon>
        <taxon>Cellvibrionales</taxon>
        <taxon>Spongiibacteraceae</taxon>
        <taxon>Spongiibacter</taxon>
    </lineage>
</organism>
<feature type="binding site" description="axial binding residue" evidence="9">
    <location>
        <position position="242"/>
    </location>
    <ligand>
        <name>heme c</name>
        <dbReference type="ChEBI" id="CHEBI:61717"/>
        <label>2</label>
    </ligand>
    <ligandPart>
        <name>Fe</name>
        <dbReference type="ChEBI" id="CHEBI:18248"/>
    </ligandPart>
</feature>